<proteinExistence type="predicted"/>
<evidence type="ECO:0000313" key="2">
    <source>
        <dbReference type="Proteomes" id="UP000611554"/>
    </source>
</evidence>
<organism evidence="1 2">
    <name type="scientific">Streptosporangium pseudovulgare</name>
    <dbReference type="NCBI Taxonomy" id="35765"/>
    <lineage>
        <taxon>Bacteria</taxon>
        <taxon>Bacillati</taxon>
        <taxon>Actinomycetota</taxon>
        <taxon>Actinomycetes</taxon>
        <taxon>Streptosporangiales</taxon>
        <taxon>Streptosporangiaceae</taxon>
        <taxon>Streptosporangium</taxon>
    </lineage>
</organism>
<gene>
    <name evidence="1" type="ORF">GCM10010140_46740</name>
</gene>
<name>A0ABQ2R344_9ACTN</name>
<dbReference type="Proteomes" id="UP000611554">
    <property type="component" value="Unassembled WGS sequence"/>
</dbReference>
<protein>
    <submittedName>
        <fullName evidence="1">Uncharacterized protein</fullName>
    </submittedName>
</protein>
<keyword evidence="2" id="KW-1185">Reference proteome</keyword>
<sequence length="81" mass="9241">MPRSHTFGRMVHVCEVCKESITPDRRGKVRVEGVTHRSAPKAWVWGPVPCHPDCRLKMSTPYDDQIGSGDYQLTWQDMTAI</sequence>
<dbReference type="EMBL" id="BMQJ01000012">
    <property type="protein sequence ID" value="GGQ11243.1"/>
    <property type="molecule type" value="Genomic_DNA"/>
</dbReference>
<reference evidence="2" key="1">
    <citation type="journal article" date="2019" name="Int. J. Syst. Evol. Microbiol.">
        <title>The Global Catalogue of Microorganisms (GCM) 10K type strain sequencing project: providing services to taxonomists for standard genome sequencing and annotation.</title>
        <authorList>
            <consortium name="The Broad Institute Genomics Platform"/>
            <consortium name="The Broad Institute Genome Sequencing Center for Infectious Disease"/>
            <person name="Wu L."/>
            <person name="Ma J."/>
        </authorList>
    </citation>
    <scope>NUCLEOTIDE SEQUENCE [LARGE SCALE GENOMIC DNA]</scope>
    <source>
        <strain evidence="2">JCM 3115</strain>
    </source>
</reference>
<comment type="caution">
    <text evidence="1">The sequence shown here is derived from an EMBL/GenBank/DDBJ whole genome shotgun (WGS) entry which is preliminary data.</text>
</comment>
<accession>A0ABQ2R344</accession>
<evidence type="ECO:0000313" key="1">
    <source>
        <dbReference type="EMBL" id="GGQ11243.1"/>
    </source>
</evidence>